<name>A0ABM8R8X5_9BACT</name>
<organism evidence="2 3">
    <name type="scientific">Nitrospira defluvii</name>
    <dbReference type="NCBI Taxonomy" id="330214"/>
    <lineage>
        <taxon>Bacteria</taxon>
        <taxon>Pseudomonadati</taxon>
        <taxon>Nitrospirota</taxon>
        <taxon>Nitrospiria</taxon>
        <taxon>Nitrospirales</taxon>
        <taxon>Nitrospiraceae</taxon>
        <taxon>Nitrospira</taxon>
    </lineage>
</organism>
<comment type="caution">
    <text evidence="2">The sequence shown here is derived from an EMBL/GenBank/DDBJ whole genome shotgun (WGS) entry which is preliminary data.</text>
</comment>
<reference evidence="2 3" key="1">
    <citation type="submission" date="2021-02" db="EMBL/GenBank/DDBJ databases">
        <authorList>
            <person name="Han P."/>
        </authorList>
    </citation>
    <scope>NUCLEOTIDE SEQUENCE [LARGE SCALE GENOMIC DNA]</scope>
    <source>
        <strain evidence="2">Candidatus Nitrospira sp. ZN2</strain>
    </source>
</reference>
<evidence type="ECO:0000313" key="3">
    <source>
        <dbReference type="Proteomes" id="UP000675880"/>
    </source>
</evidence>
<sequence length="176" mass="19529">MSGHLSRDWRWPDHSSLSTPGPRHGHSSLWSGSSIGHHRCIDPLAAIHATPREQYTFIEDARQHTINTDWHHEPVATWADVLPGCPCRLRLRSAHRDRTASTSTAPQAGLARAVEFMAASLATPGDCLFHRSLFLVVDRSSRSVPKFDRIRRAGRLYQRHTGMPAPPTHVLGSGPA</sequence>
<dbReference type="Proteomes" id="UP000675880">
    <property type="component" value="Unassembled WGS sequence"/>
</dbReference>
<proteinExistence type="predicted"/>
<keyword evidence="3" id="KW-1185">Reference proteome</keyword>
<feature type="region of interest" description="Disordered" evidence="1">
    <location>
        <begin position="1"/>
        <end position="29"/>
    </location>
</feature>
<evidence type="ECO:0000313" key="2">
    <source>
        <dbReference type="EMBL" id="CAE6739739.1"/>
    </source>
</evidence>
<dbReference type="EMBL" id="CAJNBJ010000005">
    <property type="protein sequence ID" value="CAE6739739.1"/>
    <property type="molecule type" value="Genomic_DNA"/>
</dbReference>
<evidence type="ECO:0000256" key="1">
    <source>
        <dbReference type="SAM" id="MobiDB-lite"/>
    </source>
</evidence>
<protein>
    <submittedName>
        <fullName evidence="2">Uncharacterized protein</fullName>
    </submittedName>
</protein>
<accession>A0ABM8R8X5</accession>
<gene>
    <name evidence="2" type="ORF">NSPZN2_130030</name>
</gene>
<feature type="compositionally biased region" description="Basic and acidic residues" evidence="1">
    <location>
        <begin position="1"/>
        <end position="13"/>
    </location>
</feature>